<evidence type="ECO:0000313" key="3">
    <source>
        <dbReference type="EMBL" id="KOO34707.1"/>
    </source>
</evidence>
<protein>
    <submittedName>
        <fullName evidence="3">Uncharacterized protein</fullName>
    </submittedName>
</protein>
<keyword evidence="1" id="KW-0175">Coiled coil</keyword>
<gene>
    <name evidence="3" type="ORF">Ctob_011247</name>
</gene>
<keyword evidence="4" id="KW-1185">Reference proteome</keyword>
<organism evidence="3 4">
    <name type="scientific">Chrysochromulina tobinii</name>
    <dbReference type="NCBI Taxonomy" id="1460289"/>
    <lineage>
        <taxon>Eukaryota</taxon>
        <taxon>Haptista</taxon>
        <taxon>Haptophyta</taxon>
        <taxon>Prymnesiophyceae</taxon>
        <taxon>Prymnesiales</taxon>
        <taxon>Chrysochromulinaceae</taxon>
        <taxon>Chrysochromulina</taxon>
    </lineage>
</organism>
<sequence length="362" mass="40532">MTAPTGRTFDRKRALARSSPDNAQSFNRVLLGMASSVSAQEPDDERDCLGAIPVPMSGGDNQWLQFMANVAPVRAAYAATFGIVTTNLSKGDGKIHRSTMNSMLYLGLFGMEAATRVLAIKKMEEAKGIERDHKQLHGKETFIVYMSEEDKKSKIFKTLEETVEARAEAIGIPRSVLAKVDAAYRAKEEWEHAIKELHNEETVRSDQGAELPATLQVFHDLQARANKAKAQKEETDTTKLQELLTSAKVELDYIDKKVKELDDEIKKIPPKIEGLKKENAKLDCNIIQLASSDDEEKMAAAMRERRNNRDKISEHEGKKFVLNEAIEKCKKEKTELEETMKRIGEMIGGALPSAKKQRKTKA</sequence>
<dbReference type="Proteomes" id="UP000037460">
    <property type="component" value="Unassembled WGS sequence"/>
</dbReference>
<dbReference type="AlphaFoldDB" id="A0A0M0K7X2"/>
<name>A0A0M0K7X2_9EUKA</name>
<proteinExistence type="predicted"/>
<evidence type="ECO:0000256" key="2">
    <source>
        <dbReference type="SAM" id="MobiDB-lite"/>
    </source>
</evidence>
<feature type="coiled-coil region" evidence="1">
    <location>
        <begin position="319"/>
        <end position="346"/>
    </location>
</feature>
<feature type="region of interest" description="Disordered" evidence="2">
    <location>
        <begin position="1"/>
        <end position="20"/>
    </location>
</feature>
<evidence type="ECO:0000256" key="1">
    <source>
        <dbReference type="SAM" id="Coils"/>
    </source>
</evidence>
<evidence type="ECO:0000313" key="4">
    <source>
        <dbReference type="Proteomes" id="UP000037460"/>
    </source>
</evidence>
<reference evidence="4" key="1">
    <citation type="journal article" date="2015" name="PLoS Genet.">
        <title>Genome Sequence and Transcriptome Analyses of Chrysochromulina tobin: Metabolic Tools for Enhanced Algal Fitness in the Prominent Order Prymnesiales (Haptophyceae).</title>
        <authorList>
            <person name="Hovde B.T."/>
            <person name="Deodato C.R."/>
            <person name="Hunsperger H.M."/>
            <person name="Ryken S.A."/>
            <person name="Yost W."/>
            <person name="Jha R.K."/>
            <person name="Patterson J."/>
            <person name="Monnat R.J. Jr."/>
            <person name="Barlow S.B."/>
            <person name="Starkenburg S.R."/>
            <person name="Cattolico R.A."/>
        </authorList>
    </citation>
    <scope>NUCLEOTIDE SEQUENCE</scope>
    <source>
        <strain evidence="4">CCMP291</strain>
    </source>
</reference>
<accession>A0A0M0K7X2</accession>
<dbReference type="EMBL" id="JWZX01001125">
    <property type="protein sequence ID" value="KOO34707.1"/>
    <property type="molecule type" value="Genomic_DNA"/>
</dbReference>
<comment type="caution">
    <text evidence="3">The sequence shown here is derived from an EMBL/GenBank/DDBJ whole genome shotgun (WGS) entry which is preliminary data.</text>
</comment>